<comment type="caution">
    <text evidence="1">The sequence shown here is derived from an EMBL/GenBank/DDBJ whole genome shotgun (WGS) entry which is preliminary data.</text>
</comment>
<keyword evidence="2" id="KW-1185">Reference proteome</keyword>
<reference evidence="1 2" key="1">
    <citation type="journal article" date="2019" name="Sci. Rep.">
        <title>Orb-weaving spider Araneus ventricosus genome elucidates the spidroin gene catalogue.</title>
        <authorList>
            <person name="Kono N."/>
            <person name="Nakamura H."/>
            <person name="Ohtoshi R."/>
            <person name="Moran D.A.P."/>
            <person name="Shinohara A."/>
            <person name="Yoshida Y."/>
            <person name="Fujiwara M."/>
            <person name="Mori M."/>
            <person name="Tomita M."/>
            <person name="Arakawa K."/>
        </authorList>
    </citation>
    <scope>NUCLEOTIDE SEQUENCE [LARGE SCALE GENOMIC DNA]</scope>
</reference>
<name>A0A4Y2SHL1_ARAVE</name>
<dbReference type="AlphaFoldDB" id="A0A4Y2SHL1"/>
<gene>
    <name evidence="1" type="ORF">AVEN_243256_1</name>
</gene>
<protein>
    <submittedName>
        <fullName evidence="1">Uncharacterized protein</fullName>
    </submittedName>
</protein>
<organism evidence="1 2">
    <name type="scientific">Araneus ventricosus</name>
    <name type="common">Orbweaver spider</name>
    <name type="synonym">Epeira ventricosa</name>
    <dbReference type="NCBI Taxonomy" id="182803"/>
    <lineage>
        <taxon>Eukaryota</taxon>
        <taxon>Metazoa</taxon>
        <taxon>Ecdysozoa</taxon>
        <taxon>Arthropoda</taxon>
        <taxon>Chelicerata</taxon>
        <taxon>Arachnida</taxon>
        <taxon>Araneae</taxon>
        <taxon>Araneomorphae</taxon>
        <taxon>Entelegynae</taxon>
        <taxon>Araneoidea</taxon>
        <taxon>Araneidae</taxon>
        <taxon>Araneus</taxon>
    </lineage>
</organism>
<evidence type="ECO:0000313" key="2">
    <source>
        <dbReference type="Proteomes" id="UP000499080"/>
    </source>
</evidence>
<proteinExistence type="predicted"/>
<dbReference type="EMBL" id="BGPR01021939">
    <property type="protein sequence ID" value="GBN87738.1"/>
    <property type="molecule type" value="Genomic_DNA"/>
</dbReference>
<dbReference type="Proteomes" id="UP000499080">
    <property type="component" value="Unassembled WGS sequence"/>
</dbReference>
<sequence>MAIVWRRKYHRWLTCRMVCLAAAYTTVCSHANGCLWQRTTGGHTTNGSSAAANHRLVSHADGSSERYTHRWLPCEWLVPWHGAPRGSHADSVPSGAYTAGGSHEGVALSSVYQP</sequence>
<evidence type="ECO:0000313" key="1">
    <source>
        <dbReference type="EMBL" id="GBN87738.1"/>
    </source>
</evidence>
<accession>A0A4Y2SHL1</accession>